<organism evidence="2 3">
    <name type="scientific">Brachionus plicatilis</name>
    <name type="common">Marine rotifer</name>
    <name type="synonym">Brachionus muelleri</name>
    <dbReference type="NCBI Taxonomy" id="10195"/>
    <lineage>
        <taxon>Eukaryota</taxon>
        <taxon>Metazoa</taxon>
        <taxon>Spiralia</taxon>
        <taxon>Gnathifera</taxon>
        <taxon>Rotifera</taxon>
        <taxon>Eurotatoria</taxon>
        <taxon>Monogononta</taxon>
        <taxon>Pseudotrocha</taxon>
        <taxon>Ploima</taxon>
        <taxon>Brachionidae</taxon>
        <taxon>Brachionus</taxon>
    </lineage>
</organism>
<gene>
    <name evidence="2" type="ORF">BpHYR1_036418</name>
</gene>
<feature type="transmembrane region" description="Helical" evidence="1">
    <location>
        <begin position="12"/>
        <end position="34"/>
    </location>
</feature>
<keyword evidence="3" id="KW-1185">Reference proteome</keyword>
<sequence>MRFQYMIEQFKSCLLKLFHINIYVPGIQLFFRLVEDHIVWLPPPSSFLILGLGPAYGRVMVAYNTNTLKL</sequence>
<protein>
    <submittedName>
        <fullName evidence="2">Uncharacterized protein</fullName>
    </submittedName>
</protein>
<accession>A0A3M7SJP9</accession>
<keyword evidence="1" id="KW-0472">Membrane</keyword>
<keyword evidence="1" id="KW-0812">Transmembrane</keyword>
<dbReference type="EMBL" id="REGN01001288">
    <property type="protein sequence ID" value="RNA35758.1"/>
    <property type="molecule type" value="Genomic_DNA"/>
</dbReference>
<comment type="caution">
    <text evidence="2">The sequence shown here is derived from an EMBL/GenBank/DDBJ whole genome shotgun (WGS) entry which is preliminary data.</text>
</comment>
<evidence type="ECO:0000313" key="2">
    <source>
        <dbReference type="EMBL" id="RNA35758.1"/>
    </source>
</evidence>
<proteinExistence type="predicted"/>
<feature type="transmembrane region" description="Helical" evidence="1">
    <location>
        <begin position="46"/>
        <end position="65"/>
    </location>
</feature>
<reference evidence="2 3" key="1">
    <citation type="journal article" date="2018" name="Sci. Rep.">
        <title>Genomic signatures of local adaptation to the degree of environmental predictability in rotifers.</title>
        <authorList>
            <person name="Franch-Gras L."/>
            <person name="Hahn C."/>
            <person name="Garcia-Roger E.M."/>
            <person name="Carmona M.J."/>
            <person name="Serra M."/>
            <person name="Gomez A."/>
        </authorList>
    </citation>
    <scope>NUCLEOTIDE SEQUENCE [LARGE SCALE GENOMIC DNA]</scope>
    <source>
        <strain evidence="2">HYR1</strain>
    </source>
</reference>
<evidence type="ECO:0000256" key="1">
    <source>
        <dbReference type="SAM" id="Phobius"/>
    </source>
</evidence>
<name>A0A3M7SJP9_BRAPC</name>
<evidence type="ECO:0000313" key="3">
    <source>
        <dbReference type="Proteomes" id="UP000276133"/>
    </source>
</evidence>
<dbReference type="Proteomes" id="UP000276133">
    <property type="component" value="Unassembled WGS sequence"/>
</dbReference>
<keyword evidence="1" id="KW-1133">Transmembrane helix</keyword>
<dbReference type="AlphaFoldDB" id="A0A3M7SJP9"/>